<keyword evidence="2" id="KW-1185">Reference proteome</keyword>
<reference evidence="1 2" key="1">
    <citation type="journal article" date="2019" name="Sci. Rep.">
        <title>Orb-weaving spider Araneus ventricosus genome elucidates the spidroin gene catalogue.</title>
        <authorList>
            <person name="Kono N."/>
            <person name="Nakamura H."/>
            <person name="Ohtoshi R."/>
            <person name="Moran D.A.P."/>
            <person name="Shinohara A."/>
            <person name="Yoshida Y."/>
            <person name="Fujiwara M."/>
            <person name="Mori M."/>
            <person name="Tomita M."/>
            <person name="Arakawa K."/>
        </authorList>
    </citation>
    <scope>NUCLEOTIDE SEQUENCE [LARGE SCALE GENOMIC DNA]</scope>
</reference>
<evidence type="ECO:0000313" key="2">
    <source>
        <dbReference type="Proteomes" id="UP000499080"/>
    </source>
</evidence>
<protein>
    <submittedName>
        <fullName evidence="1">Uncharacterized protein</fullName>
    </submittedName>
</protein>
<comment type="caution">
    <text evidence="1">The sequence shown here is derived from an EMBL/GenBank/DDBJ whole genome shotgun (WGS) entry which is preliminary data.</text>
</comment>
<dbReference type="AlphaFoldDB" id="A0A4Y2CNV1"/>
<name>A0A4Y2CNV1_ARAVE</name>
<evidence type="ECO:0000313" key="1">
    <source>
        <dbReference type="EMBL" id="GBM06090.1"/>
    </source>
</evidence>
<dbReference type="Proteomes" id="UP000499080">
    <property type="component" value="Unassembled WGS sequence"/>
</dbReference>
<accession>A0A4Y2CNV1</accession>
<dbReference type="EMBL" id="BGPR01000222">
    <property type="protein sequence ID" value="GBM06090.1"/>
    <property type="molecule type" value="Genomic_DNA"/>
</dbReference>
<sequence>MEFLSVALILKAGIQEFCERLMSSAVEAISDYENFRQNPRDSLGTSRRRQKNGCRECYACGRKDQNRTKGRLQLYNVGRTFSKRMALDILGPLP</sequence>
<proteinExistence type="predicted"/>
<organism evidence="1 2">
    <name type="scientific">Araneus ventricosus</name>
    <name type="common">Orbweaver spider</name>
    <name type="synonym">Epeira ventricosa</name>
    <dbReference type="NCBI Taxonomy" id="182803"/>
    <lineage>
        <taxon>Eukaryota</taxon>
        <taxon>Metazoa</taxon>
        <taxon>Ecdysozoa</taxon>
        <taxon>Arthropoda</taxon>
        <taxon>Chelicerata</taxon>
        <taxon>Arachnida</taxon>
        <taxon>Araneae</taxon>
        <taxon>Araneomorphae</taxon>
        <taxon>Entelegynae</taxon>
        <taxon>Araneoidea</taxon>
        <taxon>Araneidae</taxon>
        <taxon>Araneus</taxon>
    </lineage>
</organism>
<gene>
    <name evidence="1" type="ORF">AVEN_49463_1</name>
</gene>